<reference evidence="2" key="2">
    <citation type="submission" date="2016-02" db="EMBL/GenBank/DDBJ databases">
        <title>Draft genome sequence of five rapidly growing Mycobacterium species.</title>
        <authorList>
            <person name="Katahira K."/>
            <person name="Gotou Y."/>
            <person name="Iida K."/>
            <person name="Ogura Y."/>
            <person name="Hayashi T."/>
        </authorList>
    </citation>
    <scope>NUCLEOTIDE SEQUENCE [LARGE SCALE GENOMIC DNA]</scope>
    <source>
        <strain evidence="2">JCM6362</strain>
    </source>
</reference>
<reference evidence="1 2" key="1">
    <citation type="journal article" date="2016" name="Genome Announc.">
        <title>Draft Genome Sequences of Five Rapidly Growing Mycobacterium Species, M. thermoresistibile, M. fortuitum subsp. acetamidolyticum, M. canariasense, M. brisbanense, and M. novocastrense.</title>
        <authorList>
            <person name="Katahira K."/>
            <person name="Ogura Y."/>
            <person name="Gotoh Y."/>
            <person name="Hayashi T."/>
        </authorList>
    </citation>
    <scope>NUCLEOTIDE SEQUENCE [LARGE SCALE GENOMIC DNA]</scope>
    <source>
        <strain evidence="1 2">JCM6362</strain>
    </source>
</reference>
<dbReference type="EMBL" id="BCTB01000061">
    <property type="protein sequence ID" value="GAT17630.1"/>
    <property type="molecule type" value="Genomic_DNA"/>
</dbReference>
<protein>
    <submittedName>
        <fullName evidence="1">Macrocin-O-methyltransferase</fullName>
    </submittedName>
</protein>
<evidence type="ECO:0000313" key="1">
    <source>
        <dbReference type="EMBL" id="GAT17630.1"/>
    </source>
</evidence>
<dbReference type="GO" id="GO:0032259">
    <property type="term" value="P:methylation"/>
    <property type="evidence" value="ECO:0007669"/>
    <property type="project" value="UniProtKB-KW"/>
</dbReference>
<dbReference type="GO" id="GO:0008168">
    <property type="term" value="F:methyltransferase activity"/>
    <property type="evidence" value="ECO:0007669"/>
    <property type="project" value="UniProtKB-KW"/>
</dbReference>
<accession>A0A100XJ75</accession>
<dbReference type="AlphaFoldDB" id="A0A100XJ75"/>
<dbReference type="Proteomes" id="UP000069654">
    <property type="component" value="Unassembled WGS sequence"/>
</dbReference>
<comment type="caution">
    <text evidence="1">The sequence shown here is derived from an EMBL/GenBank/DDBJ whole genome shotgun (WGS) entry which is preliminary data.</text>
</comment>
<dbReference type="Pfam" id="PF13578">
    <property type="entry name" value="Methyltransf_24"/>
    <property type="match status" value="1"/>
</dbReference>
<dbReference type="STRING" id="1797.RMCT_4599"/>
<dbReference type="PANTHER" id="PTHR40036:SF1">
    <property type="entry name" value="MACROCIN O-METHYLTRANSFERASE"/>
    <property type="match status" value="1"/>
</dbReference>
<dbReference type="InterPro" id="IPR008884">
    <property type="entry name" value="TylF_MeTrfase"/>
</dbReference>
<organism evidence="1 2">
    <name type="scientific">Mycolicibacterium thermoresistibile</name>
    <name type="common">Mycobacterium thermoresistibile</name>
    <dbReference type="NCBI Taxonomy" id="1797"/>
    <lineage>
        <taxon>Bacteria</taxon>
        <taxon>Bacillati</taxon>
        <taxon>Actinomycetota</taxon>
        <taxon>Actinomycetes</taxon>
        <taxon>Mycobacteriales</taxon>
        <taxon>Mycobacteriaceae</taxon>
        <taxon>Mycolicibacterium</taxon>
    </lineage>
</organism>
<keyword evidence="1" id="KW-0808">Transferase</keyword>
<proteinExistence type="predicted"/>
<name>A0A100XJ75_MYCTH</name>
<evidence type="ECO:0000313" key="2">
    <source>
        <dbReference type="Proteomes" id="UP000069654"/>
    </source>
</evidence>
<sequence>MSHQFTGRLRAGDGARVCIVGRKLSLPTRLVLRAVRAEYWLARKLLPKVYSNDGLICFNSYAFIDDPDFQRAYQRGARALGDEDWYQWHWRVHVGLWAAATASKLDGDFVECGVSYGFLSSAIMEYLDWDRLDKTFYLLDTFAGIDPRYVTEEERQSGIVEHSEQLVRNGMYVDGVDGVRANFAQWRNHRIIVGAVPETLDQVDTDRVAYLHIDMNCAPPEVAALRHFWPRLTPGAVVLLDDYANRGRDEQRIAMDEVAGALGVQVCALPTGQGLLLKPPR</sequence>
<dbReference type="Gene3D" id="3.40.50.150">
    <property type="entry name" value="Vaccinia Virus protein VP39"/>
    <property type="match status" value="1"/>
</dbReference>
<gene>
    <name evidence="1" type="ORF">RMCT_4599</name>
</gene>
<dbReference type="InterPro" id="IPR029063">
    <property type="entry name" value="SAM-dependent_MTases_sf"/>
</dbReference>
<keyword evidence="1" id="KW-0489">Methyltransferase</keyword>
<dbReference type="PANTHER" id="PTHR40036">
    <property type="entry name" value="MACROCIN O-METHYLTRANSFERASE"/>
    <property type="match status" value="1"/>
</dbReference>